<keyword evidence="2" id="KW-1185">Reference proteome</keyword>
<organism evidence="1 2">
    <name type="scientific">Ichthyobacterium seriolicida</name>
    <dbReference type="NCBI Taxonomy" id="242600"/>
    <lineage>
        <taxon>Bacteria</taxon>
        <taxon>Pseudomonadati</taxon>
        <taxon>Bacteroidota</taxon>
        <taxon>Flavobacteriia</taxon>
        <taxon>Flavobacteriales</taxon>
        <taxon>Ichthyobacteriaceae</taxon>
        <taxon>Ichthyobacterium</taxon>
    </lineage>
</organism>
<dbReference type="AlphaFoldDB" id="A0A1J1E806"/>
<reference evidence="1 2" key="1">
    <citation type="submission" date="2014-03" db="EMBL/GenBank/DDBJ databases">
        <title>complete genome sequence of Flavobacteriaceae bacterium JBKA-6.</title>
        <authorList>
            <person name="Takano T."/>
            <person name="Nakamura Y."/>
            <person name="Takuma S."/>
            <person name="Yasuike M."/>
            <person name="Matsuyama T."/>
            <person name="Sakai T."/>
            <person name="Fujiwara A."/>
            <person name="Kimoto K."/>
            <person name="Fukuda Y."/>
            <person name="Kondo H."/>
            <person name="Hirono I."/>
            <person name="Nakayasu C."/>
        </authorList>
    </citation>
    <scope>NUCLEOTIDE SEQUENCE [LARGE SCALE GENOMIC DNA]</scope>
    <source>
        <strain evidence="1 2">JBKA-6</strain>
    </source>
</reference>
<dbReference type="KEGG" id="ise:JBKA6_0046"/>
<protein>
    <submittedName>
        <fullName evidence="1">Uncharacterized protein</fullName>
    </submittedName>
</protein>
<dbReference type="EMBL" id="AP014564">
    <property type="protein sequence ID" value="BAV94059.1"/>
    <property type="molecule type" value="Genomic_DNA"/>
</dbReference>
<evidence type="ECO:0000313" key="2">
    <source>
        <dbReference type="Proteomes" id="UP000243197"/>
    </source>
</evidence>
<name>A0A1J1E806_9FLAO</name>
<evidence type="ECO:0000313" key="1">
    <source>
        <dbReference type="EMBL" id="BAV94059.1"/>
    </source>
</evidence>
<sequence>MDIEAKKASNLTNASRYTINKIFDILRLSIAQKCEEESPLNLDYS</sequence>
<gene>
    <name evidence="1" type="ORF">JBKA6_0046</name>
</gene>
<accession>A0A1J1E806</accession>
<proteinExistence type="predicted"/>
<dbReference type="Proteomes" id="UP000243197">
    <property type="component" value="Chromosome"/>
</dbReference>